<dbReference type="EMBL" id="JAVFWL010000001">
    <property type="protein sequence ID" value="KAK6727274.1"/>
    <property type="molecule type" value="Genomic_DNA"/>
</dbReference>
<organism evidence="3 4">
    <name type="scientific">Necator americanus</name>
    <name type="common">Human hookworm</name>
    <dbReference type="NCBI Taxonomy" id="51031"/>
    <lineage>
        <taxon>Eukaryota</taxon>
        <taxon>Metazoa</taxon>
        <taxon>Ecdysozoa</taxon>
        <taxon>Nematoda</taxon>
        <taxon>Chromadorea</taxon>
        <taxon>Rhabditida</taxon>
        <taxon>Rhabditina</taxon>
        <taxon>Rhabditomorpha</taxon>
        <taxon>Strongyloidea</taxon>
        <taxon>Ancylostomatidae</taxon>
        <taxon>Bunostominae</taxon>
        <taxon>Necator</taxon>
    </lineage>
</organism>
<sequence>MVFLLRNFIDNVIAGFILNEIRVLFISTMTEESHDSTAAKHTSSRSVGVSGGGGVFAPITRKQEEREELLRNVRTAETHGKPESSDDKKDPLSDYPRAQHKHRDRGKQDPNKRRAVVYHEDEGYAAAVADAKRGASGNADDYARGSTSDEYKRRLYALREKYHEEKVVEEGESQSLYKVTAIILTFLICLMIILLFIFGGTEEGKQVMYRKYIQSLEVLRYKYGVMTENLDCSIHMKRRYIQGDTLHDIIRQGLMCLYALAPHTVHAYSSVQMILAYAQTELGMAQYHEKSRMASKDPVTCKKNDTSRCGLSGVMALVNGFSYTSGRLRESRLNSVWYEGDVNDQYHEAIWSRSFWKNTTYGFRNRSISHRTFRIPQLLVKLVKNTPKAKELLVQWHKRFPHLDLKNLSVKDSITISNSEARRAAFLFGASSAKRVSVSDELIHYGLYTSRTRKEKVEIVFPKKSKKNVQTLSFMAAFIIKVVFRAFKKAKPREKEASIAMMSLNAQTIALQILPKTREWTGDEQDPSLLQFYTNAIKQIIRQTYDKGPVRIKRNATDRVTSIMMGQTNKLSDAVLMMELSLPHIFDPSGGSEKQLEYAPFVHENGKRSLPFTSSAGVMVIKKSGGTTKGFLVATASGSERTVEGVANAILWMLLLKSGAGTAVKTKDAYLDTTDGLTHCTPSHAPKFFLVVFEDWWEMNKKLKSLFNFACDSLVHKEPNRTVMAWERRDAQAFTLALSQKYGGYNYAAAWFEAHGRVTGLYNDLLWLADVSMI</sequence>
<keyword evidence="2" id="KW-0812">Transmembrane</keyword>
<evidence type="ECO:0000313" key="4">
    <source>
        <dbReference type="Proteomes" id="UP001303046"/>
    </source>
</evidence>
<evidence type="ECO:0000256" key="2">
    <source>
        <dbReference type="SAM" id="Phobius"/>
    </source>
</evidence>
<accession>A0ABR1BQJ9</accession>
<feature type="region of interest" description="Disordered" evidence="1">
    <location>
        <begin position="35"/>
        <end position="113"/>
    </location>
</feature>
<keyword evidence="4" id="KW-1185">Reference proteome</keyword>
<feature type="transmembrane region" description="Helical" evidence="2">
    <location>
        <begin position="176"/>
        <end position="198"/>
    </location>
</feature>
<keyword evidence="2" id="KW-0472">Membrane</keyword>
<evidence type="ECO:0000313" key="3">
    <source>
        <dbReference type="EMBL" id="KAK6727274.1"/>
    </source>
</evidence>
<protein>
    <recommendedName>
        <fullName evidence="5">Core-2/I-Branching enzyme</fullName>
    </recommendedName>
</protein>
<feature type="compositionally biased region" description="Basic and acidic residues" evidence="1">
    <location>
        <begin position="61"/>
        <end position="92"/>
    </location>
</feature>
<gene>
    <name evidence="3" type="primary">Necator_chrI.g1278</name>
    <name evidence="3" type="ORF">RB195_005152</name>
</gene>
<evidence type="ECO:0000256" key="1">
    <source>
        <dbReference type="SAM" id="MobiDB-lite"/>
    </source>
</evidence>
<name>A0ABR1BQJ9_NECAM</name>
<keyword evidence="2" id="KW-1133">Transmembrane helix</keyword>
<dbReference type="Proteomes" id="UP001303046">
    <property type="component" value="Unassembled WGS sequence"/>
</dbReference>
<evidence type="ECO:0008006" key="5">
    <source>
        <dbReference type="Google" id="ProtNLM"/>
    </source>
</evidence>
<reference evidence="3 4" key="1">
    <citation type="submission" date="2023-08" db="EMBL/GenBank/DDBJ databases">
        <title>A Necator americanus chromosomal reference genome.</title>
        <authorList>
            <person name="Ilik V."/>
            <person name="Petrzelkova K.J."/>
            <person name="Pardy F."/>
            <person name="Fuh T."/>
            <person name="Niatou-Singa F.S."/>
            <person name="Gouil Q."/>
            <person name="Baker L."/>
            <person name="Ritchie M.E."/>
            <person name="Jex A.R."/>
            <person name="Gazzola D."/>
            <person name="Li H."/>
            <person name="Toshio Fujiwara R."/>
            <person name="Zhan B."/>
            <person name="Aroian R.V."/>
            <person name="Pafco B."/>
            <person name="Schwarz E.M."/>
        </authorList>
    </citation>
    <scope>NUCLEOTIDE SEQUENCE [LARGE SCALE GENOMIC DNA]</scope>
    <source>
        <strain evidence="3 4">Aroian</strain>
        <tissue evidence="3">Whole animal</tissue>
    </source>
</reference>
<proteinExistence type="predicted"/>
<comment type="caution">
    <text evidence="3">The sequence shown here is derived from an EMBL/GenBank/DDBJ whole genome shotgun (WGS) entry which is preliminary data.</text>
</comment>